<keyword evidence="2" id="KW-1185">Reference proteome</keyword>
<dbReference type="EMBL" id="BAAALY010000004">
    <property type="protein sequence ID" value="GAA1537704.1"/>
    <property type="molecule type" value="Genomic_DNA"/>
</dbReference>
<proteinExistence type="predicted"/>
<dbReference type="SUPFAM" id="SSF56024">
    <property type="entry name" value="Phospholipase D/nuclease"/>
    <property type="match status" value="1"/>
</dbReference>
<gene>
    <name evidence="1" type="ORF">GCM10009691_11160</name>
</gene>
<dbReference type="RefSeq" id="WP_346035537.1">
    <property type="nucleotide sequence ID" value="NZ_BAAALY010000004.1"/>
</dbReference>
<accession>A0ABP4M4X3</accession>
<evidence type="ECO:0000313" key="1">
    <source>
        <dbReference type="EMBL" id="GAA1537704.1"/>
    </source>
</evidence>
<reference evidence="2" key="1">
    <citation type="journal article" date="2019" name="Int. J. Syst. Evol. Microbiol.">
        <title>The Global Catalogue of Microorganisms (GCM) 10K type strain sequencing project: providing services to taxonomists for standard genome sequencing and annotation.</title>
        <authorList>
            <consortium name="The Broad Institute Genomics Platform"/>
            <consortium name="The Broad Institute Genome Sequencing Center for Infectious Disease"/>
            <person name="Wu L."/>
            <person name="Ma J."/>
        </authorList>
    </citation>
    <scope>NUCLEOTIDE SEQUENCE [LARGE SCALE GENOMIC DNA]</scope>
    <source>
        <strain evidence="2">JCM 13319</strain>
    </source>
</reference>
<dbReference type="Proteomes" id="UP001501791">
    <property type="component" value="Unassembled WGS sequence"/>
</dbReference>
<name>A0ABP4M4X3_9MICO</name>
<comment type="caution">
    <text evidence="1">The sequence shown here is derived from an EMBL/GenBank/DDBJ whole genome shotgun (WGS) entry which is preliminary data.</text>
</comment>
<protein>
    <recommendedName>
        <fullName evidence="3">PLD phosphodiesterase domain-containing protein</fullName>
    </recommendedName>
</protein>
<organism evidence="1 2">
    <name type="scientific">Brevibacterium picturae</name>
    <dbReference type="NCBI Taxonomy" id="260553"/>
    <lineage>
        <taxon>Bacteria</taxon>
        <taxon>Bacillati</taxon>
        <taxon>Actinomycetota</taxon>
        <taxon>Actinomycetes</taxon>
        <taxon>Micrococcales</taxon>
        <taxon>Brevibacteriaceae</taxon>
        <taxon>Brevibacterium</taxon>
    </lineage>
</organism>
<evidence type="ECO:0000313" key="2">
    <source>
        <dbReference type="Proteomes" id="UP001501791"/>
    </source>
</evidence>
<sequence length="331" mass="36738">MTTKVHAFHPWDEISLLSKLPGPRHAAIAFVGAYAPEMLSLETDDVLVCNASRSAIESGATNPYALREFVDRGVEVYSCSSLHAKVLAVRGYAIVGSANASRHSDLSLEAVVSSDEPEFVERVIKLVDDACSKNDFAVDIEYLDAAEGWFQTDVGNKPAIVGVTAFPEVGNVFVPDPGGTYWLSAERDDLYPDNAEKLADRMMDSQVAKRWKSNFVLDTMYENRSTQVSTGDVLILMHESGEGEYTHVWEPAKVVDVRPVANSDHEVVLLLQYNQDFEEHSFEDIDEAAVTIQRFTTIDIDAESTRFPLRLTEFQGSDLVSALWPRQNLEA</sequence>
<evidence type="ECO:0008006" key="3">
    <source>
        <dbReference type="Google" id="ProtNLM"/>
    </source>
</evidence>